<comment type="caution">
    <text evidence="13">The sequence shown here is derived from an EMBL/GenBank/DDBJ whole genome shotgun (WGS) entry which is preliminary data.</text>
</comment>
<accession>A0AAV4PIA2</accession>
<keyword evidence="14" id="KW-1185">Reference proteome</keyword>
<evidence type="ECO:0000256" key="3">
    <source>
        <dbReference type="ARBA" id="ARBA00022475"/>
    </source>
</evidence>
<keyword evidence="10" id="KW-1071">Ligand-gated ion channel</keyword>
<keyword evidence="11" id="KW-0407">Ion channel</keyword>
<comment type="subcellular location">
    <subcellularLocation>
        <location evidence="1">Cell membrane</location>
        <topology evidence="1">Multi-pass membrane protein</topology>
    </subcellularLocation>
</comment>
<keyword evidence="9" id="KW-0325">Glycoprotein</keyword>
<evidence type="ECO:0000256" key="9">
    <source>
        <dbReference type="ARBA" id="ARBA00023180"/>
    </source>
</evidence>
<dbReference type="PANTHER" id="PTHR42643:SF38">
    <property type="entry name" value="IONOTROPIC RECEPTOR 100A"/>
    <property type="match status" value="1"/>
</dbReference>
<organism evidence="13 14">
    <name type="scientific">Caerostris extrusa</name>
    <name type="common">Bark spider</name>
    <name type="synonym">Caerostris bankana</name>
    <dbReference type="NCBI Taxonomy" id="172846"/>
    <lineage>
        <taxon>Eukaryota</taxon>
        <taxon>Metazoa</taxon>
        <taxon>Ecdysozoa</taxon>
        <taxon>Arthropoda</taxon>
        <taxon>Chelicerata</taxon>
        <taxon>Arachnida</taxon>
        <taxon>Araneae</taxon>
        <taxon>Araneomorphae</taxon>
        <taxon>Entelegynae</taxon>
        <taxon>Araneoidea</taxon>
        <taxon>Araneidae</taxon>
        <taxon>Caerostris</taxon>
    </lineage>
</organism>
<keyword evidence="6" id="KW-0406">Ion transport</keyword>
<protein>
    <submittedName>
        <fullName evidence="13">Lig_chan-Glu_bd domain-containing protein</fullName>
    </submittedName>
</protein>
<dbReference type="Gene3D" id="3.40.190.10">
    <property type="entry name" value="Periplasmic binding protein-like II"/>
    <property type="match status" value="1"/>
</dbReference>
<evidence type="ECO:0000259" key="12">
    <source>
        <dbReference type="Pfam" id="PF10613"/>
    </source>
</evidence>
<reference evidence="13 14" key="1">
    <citation type="submission" date="2021-06" db="EMBL/GenBank/DDBJ databases">
        <title>Caerostris extrusa draft genome.</title>
        <authorList>
            <person name="Kono N."/>
            <person name="Arakawa K."/>
        </authorList>
    </citation>
    <scope>NUCLEOTIDE SEQUENCE [LARGE SCALE GENOMIC DNA]</scope>
</reference>
<evidence type="ECO:0000256" key="7">
    <source>
        <dbReference type="ARBA" id="ARBA00023136"/>
    </source>
</evidence>
<feature type="domain" description="Ionotropic glutamate receptor L-glutamate and glycine-binding" evidence="12">
    <location>
        <begin position="21"/>
        <end position="113"/>
    </location>
</feature>
<keyword evidence="7" id="KW-0472">Membrane</keyword>
<dbReference type="GO" id="GO:0015276">
    <property type="term" value="F:ligand-gated monoatomic ion channel activity"/>
    <property type="evidence" value="ECO:0007669"/>
    <property type="project" value="InterPro"/>
</dbReference>
<evidence type="ECO:0000313" key="13">
    <source>
        <dbReference type="EMBL" id="GIX95871.1"/>
    </source>
</evidence>
<evidence type="ECO:0000256" key="8">
    <source>
        <dbReference type="ARBA" id="ARBA00023170"/>
    </source>
</evidence>
<keyword evidence="5" id="KW-1133">Transmembrane helix</keyword>
<evidence type="ECO:0000256" key="4">
    <source>
        <dbReference type="ARBA" id="ARBA00022692"/>
    </source>
</evidence>
<name>A0AAV4PIA2_CAEEX</name>
<dbReference type="InterPro" id="IPR052192">
    <property type="entry name" value="Insect_Ionotropic_Sensory_Rcpt"/>
</dbReference>
<keyword evidence="2" id="KW-0813">Transport</keyword>
<dbReference type="Proteomes" id="UP001054945">
    <property type="component" value="Unassembled WGS sequence"/>
</dbReference>
<dbReference type="EMBL" id="BPLR01004569">
    <property type="protein sequence ID" value="GIX95871.1"/>
    <property type="molecule type" value="Genomic_DNA"/>
</dbReference>
<evidence type="ECO:0000256" key="6">
    <source>
        <dbReference type="ARBA" id="ARBA00023065"/>
    </source>
</evidence>
<evidence type="ECO:0000256" key="1">
    <source>
        <dbReference type="ARBA" id="ARBA00004651"/>
    </source>
</evidence>
<dbReference type="InterPro" id="IPR019594">
    <property type="entry name" value="Glu/Gly-bd"/>
</dbReference>
<dbReference type="GO" id="GO:0005886">
    <property type="term" value="C:plasma membrane"/>
    <property type="evidence" value="ECO:0007669"/>
    <property type="project" value="UniProtKB-SubCell"/>
</dbReference>
<keyword evidence="4" id="KW-0812">Transmembrane</keyword>
<proteinExistence type="predicted"/>
<evidence type="ECO:0000313" key="14">
    <source>
        <dbReference type="Proteomes" id="UP001054945"/>
    </source>
</evidence>
<sequence>MNCPPVIKVAICLSRELKVSRNDDGSITFSGIQGRFIDLILQALNLKFELVIAEDKESGRMLDDGNWTGTIGKIQRDEAELALNFISISEPRSRIVDFSTVYMTDDISFAIKRLEHFLCQWLWFILLKLQFGLQLVSSFF</sequence>
<evidence type="ECO:0000256" key="2">
    <source>
        <dbReference type="ARBA" id="ARBA00022448"/>
    </source>
</evidence>
<evidence type="ECO:0000256" key="5">
    <source>
        <dbReference type="ARBA" id="ARBA00022989"/>
    </source>
</evidence>
<dbReference type="Pfam" id="PF10613">
    <property type="entry name" value="Lig_chan-Glu_bd"/>
    <property type="match status" value="1"/>
</dbReference>
<dbReference type="SUPFAM" id="SSF53850">
    <property type="entry name" value="Periplasmic binding protein-like II"/>
    <property type="match status" value="1"/>
</dbReference>
<keyword evidence="3" id="KW-1003">Cell membrane</keyword>
<gene>
    <name evidence="13" type="primary">AVEN_154745_1</name>
    <name evidence="13" type="ORF">CEXT_399991</name>
</gene>
<keyword evidence="8" id="KW-0675">Receptor</keyword>
<dbReference type="PANTHER" id="PTHR42643">
    <property type="entry name" value="IONOTROPIC RECEPTOR 20A-RELATED"/>
    <property type="match status" value="1"/>
</dbReference>
<dbReference type="AlphaFoldDB" id="A0AAV4PIA2"/>
<evidence type="ECO:0000256" key="11">
    <source>
        <dbReference type="ARBA" id="ARBA00023303"/>
    </source>
</evidence>
<evidence type="ECO:0000256" key="10">
    <source>
        <dbReference type="ARBA" id="ARBA00023286"/>
    </source>
</evidence>